<feature type="binding site" description="via carbamate group" evidence="15">
    <location>
        <position position="124"/>
    </location>
    <ligand>
        <name>Mg(2+)</name>
        <dbReference type="ChEBI" id="CHEBI:18420"/>
    </ligand>
</feature>
<evidence type="ECO:0000256" key="15">
    <source>
        <dbReference type="HAMAP-Rule" id="MF_00012"/>
    </source>
</evidence>
<organism evidence="18 19">
    <name type="scientific">Saccharopolyspora cebuensis</name>
    <dbReference type="NCBI Taxonomy" id="418759"/>
    <lineage>
        <taxon>Bacteria</taxon>
        <taxon>Bacillati</taxon>
        <taxon>Actinomycetota</taxon>
        <taxon>Actinomycetes</taxon>
        <taxon>Pseudonocardiales</taxon>
        <taxon>Pseudonocardiaceae</taxon>
        <taxon>Saccharopolyspora</taxon>
    </lineage>
</organism>
<dbReference type="InterPro" id="IPR004404">
    <property type="entry name" value="DihydroxyA_deHydtase"/>
</dbReference>
<evidence type="ECO:0000313" key="18">
    <source>
        <dbReference type="EMBL" id="MEY8038788.1"/>
    </source>
</evidence>
<feature type="binding site" evidence="15">
    <location>
        <position position="493"/>
    </location>
    <ligand>
        <name>Mg(2+)</name>
        <dbReference type="ChEBI" id="CHEBI:18420"/>
    </ligand>
</feature>
<feature type="domain" description="Dihydroxy-acid/6-phosphogluconate dehydratase C-terminal" evidence="17">
    <location>
        <begin position="410"/>
        <end position="608"/>
    </location>
</feature>
<dbReference type="InterPro" id="IPR020558">
    <property type="entry name" value="DiOHA_6PGluconate_deHydtase_CS"/>
</dbReference>
<dbReference type="InterPro" id="IPR000581">
    <property type="entry name" value="ILV_EDD_N"/>
</dbReference>
<evidence type="ECO:0000256" key="7">
    <source>
        <dbReference type="ARBA" id="ARBA00023004"/>
    </source>
</evidence>
<comment type="similarity">
    <text evidence="2 15">Belongs to the IlvD/Edd family.</text>
</comment>
<protein>
    <recommendedName>
        <fullName evidence="14 15">Dihydroxy-acid dehydratase</fullName>
        <shortName evidence="15">DAD</shortName>
        <ecNumber evidence="14 15">4.2.1.9</ecNumber>
    </recommendedName>
</protein>
<keyword evidence="6 15" id="KW-0460">Magnesium</keyword>
<feature type="modified residue" description="N6-carboxylysine" evidence="15">
    <location>
        <position position="124"/>
    </location>
</feature>
<dbReference type="PROSITE" id="PS00886">
    <property type="entry name" value="ILVD_EDD_1"/>
    <property type="match status" value="1"/>
</dbReference>
<keyword evidence="10 15" id="KW-0100">Branched-chain amino acid biosynthesis</keyword>
<feature type="binding site" evidence="15">
    <location>
        <position position="123"/>
    </location>
    <ligand>
        <name>Mg(2+)</name>
        <dbReference type="ChEBI" id="CHEBI:18420"/>
    </ligand>
</feature>
<dbReference type="NCBIfam" id="NF009103">
    <property type="entry name" value="PRK12448.1"/>
    <property type="match status" value="1"/>
</dbReference>
<dbReference type="InterPro" id="IPR037237">
    <property type="entry name" value="IlvD/EDD_N"/>
</dbReference>
<feature type="domain" description="Dihydroxy-acid/6-phosphogluconate dehydratase N-terminal" evidence="16">
    <location>
        <begin position="34"/>
        <end position="360"/>
    </location>
</feature>
<evidence type="ECO:0000256" key="10">
    <source>
        <dbReference type="ARBA" id="ARBA00023304"/>
    </source>
</evidence>
<evidence type="ECO:0000259" key="16">
    <source>
        <dbReference type="Pfam" id="PF00920"/>
    </source>
</evidence>
<dbReference type="GO" id="GO:0004160">
    <property type="term" value="F:dihydroxy-acid dehydratase activity"/>
    <property type="evidence" value="ECO:0007669"/>
    <property type="project" value="UniProtKB-EC"/>
</dbReference>
<comment type="pathway">
    <text evidence="13 15">Amino-acid biosynthesis; L-isoleucine biosynthesis; L-isoleucine from 2-oxobutanoate: step 3/4.</text>
</comment>
<evidence type="ECO:0000256" key="12">
    <source>
        <dbReference type="ARBA" id="ARBA00029436"/>
    </source>
</evidence>
<evidence type="ECO:0000256" key="13">
    <source>
        <dbReference type="ARBA" id="ARBA00029437"/>
    </source>
</evidence>
<evidence type="ECO:0000256" key="5">
    <source>
        <dbReference type="ARBA" id="ARBA00022723"/>
    </source>
</evidence>
<comment type="catalytic activity">
    <reaction evidence="11">
        <text>(2R)-2,3-dihydroxy-3-methylbutanoate = 3-methyl-2-oxobutanoate + H2O</text>
        <dbReference type="Rhea" id="RHEA:24809"/>
        <dbReference type="ChEBI" id="CHEBI:11851"/>
        <dbReference type="ChEBI" id="CHEBI:15377"/>
        <dbReference type="ChEBI" id="CHEBI:49072"/>
        <dbReference type="EC" id="4.2.1.9"/>
    </reaction>
    <physiologicalReaction direction="left-to-right" evidence="11">
        <dbReference type="Rhea" id="RHEA:24810"/>
    </physiologicalReaction>
</comment>
<evidence type="ECO:0000313" key="19">
    <source>
        <dbReference type="Proteomes" id="UP001564626"/>
    </source>
</evidence>
<keyword evidence="3 15" id="KW-0028">Amino-acid biosynthesis</keyword>
<sequence>MPQLRSRTTTHGRNAAGARSLWRATGMTDDDFGKPIVAIANSYTQFVPGHVHLRDLGDVVAETVREAGGVPREFHTIAVDDGIAMGHSGMLYSLPSREIIADSVEYMVNAHQADALVCISNCDKITPGMLNAAMRLNVPTVFVSGGPMEAGKAVVVDGVAQAPTDLITTISASANSAVDDEGLSEVERSACPTCGSCSGMFTANSMNCLTEALGLALPGNGSTLATHAARRALFENAGRTVVDLCRRYYGQDDESALPRSIANQKAFQNAMALDMAMGGSTNTVLHTLAAAMEGEIDFALEDIEATSRRVPCLAKVAPNSDYHMEDVHRAGGIPAILGELDRGGMLHRDVTAIHSPNLTEWLTKWDVRSGSPSAEAVEMFHAAPGGVRTTKAFSTENRWSSLDTDSEGGCIRDVAHAYTADGGLAVLRGNLAVDGAVVKTAGVEEELWHFQGPARVLESQEQAVSAILNKEIQPGEVLVIRYEGPSGGPGMQEMLHPTAFLKGSGLGKKCALITDGRFSGGSSGLSIGHISPEAANGGTIGLVENGDQVLIDVRERKLELLVDEAVLAERRAKMDASEHPWEPVGRERKVTAALRAYAKLATSASYGAVRDIGK</sequence>
<dbReference type="PROSITE" id="PS00887">
    <property type="entry name" value="ILVD_EDD_2"/>
    <property type="match status" value="1"/>
</dbReference>
<dbReference type="Pfam" id="PF00920">
    <property type="entry name" value="ILVD_EDD_N"/>
    <property type="match status" value="1"/>
</dbReference>
<dbReference type="EC" id="4.2.1.9" evidence="14 15"/>
<keyword evidence="4 15" id="KW-0001">2Fe-2S</keyword>
<dbReference type="Gene3D" id="3.50.30.80">
    <property type="entry name" value="IlvD/EDD C-terminal domain-like"/>
    <property type="match status" value="1"/>
</dbReference>
<keyword evidence="19" id="KW-1185">Reference proteome</keyword>
<keyword evidence="9 15" id="KW-0456">Lyase</keyword>
<dbReference type="PANTHER" id="PTHR43661:SF3">
    <property type="entry name" value="D-XYLONATE DEHYDRATASE YAGF-RELATED"/>
    <property type="match status" value="1"/>
</dbReference>
<feature type="active site" description="Proton acceptor" evidence="15">
    <location>
        <position position="519"/>
    </location>
</feature>
<proteinExistence type="inferred from homology"/>
<comment type="pathway">
    <text evidence="12 15">Amino-acid biosynthesis; L-valine biosynthesis; L-valine from pyruvate: step 3/4.</text>
</comment>
<comment type="catalytic activity">
    <reaction evidence="15">
        <text>(2R,3R)-2,3-dihydroxy-3-methylpentanoate = (S)-3-methyl-2-oxopentanoate + H2O</text>
        <dbReference type="Rhea" id="RHEA:27694"/>
        <dbReference type="ChEBI" id="CHEBI:15377"/>
        <dbReference type="ChEBI" id="CHEBI:35146"/>
        <dbReference type="ChEBI" id="CHEBI:49258"/>
        <dbReference type="EC" id="4.2.1.9"/>
    </reaction>
</comment>
<evidence type="ECO:0000256" key="6">
    <source>
        <dbReference type="ARBA" id="ARBA00022842"/>
    </source>
</evidence>
<dbReference type="Pfam" id="PF24877">
    <property type="entry name" value="ILV_EDD_C"/>
    <property type="match status" value="1"/>
</dbReference>
<dbReference type="SUPFAM" id="SSF52016">
    <property type="entry name" value="LeuD/IlvD-like"/>
    <property type="match status" value="1"/>
</dbReference>
<evidence type="ECO:0000256" key="11">
    <source>
        <dbReference type="ARBA" id="ARBA00029304"/>
    </source>
</evidence>
<dbReference type="InterPro" id="IPR056740">
    <property type="entry name" value="ILV_EDD_C"/>
</dbReference>
<comment type="cofactor">
    <cofactor evidence="1 15">
        <name>Mg(2+)</name>
        <dbReference type="ChEBI" id="CHEBI:18420"/>
    </cofactor>
</comment>
<comment type="subunit">
    <text evidence="15">Homodimer.</text>
</comment>
<evidence type="ECO:0000256" key="4">
    <source>
        <dbReference type="ARBA" id="ARBA00022714"/>
    </source>
</evidence>
<comment type="caution">
    <text evidence="18">The sequence shown here is derived from an EMBL/GenBank/DDBJ whole genome shotgun (WGS) entry which is preliminary data.</text>
</comment>
<dbReference type="RefSeq" id="WP_345367741.1">
    <property type="nucleotide sequence ID" value="NZ_BAABII010000019.1"/>
</dbReference>
<comment type="cofactor">
    <cofactor evidence="15">
        <name>[2Fe-2S] cluster</name>
        <dbReference type="ChEBI" id="CHEBI:190135"/>
    </cofactor>
    <text evidence="15">Binds 1 [2Fe-2S] cluster per subunit. This cluster acts as a Lewis acid cofactor.</text>
</comment>
<dbReference type="SUPFAM" id="SSF143975">
    <property type="entry name" value="IlvD/EDD N-terminal domain-like"/>
    <property type="match status" value="1"/>
</dbReference>
<comment type="function">
    <text evidence="15">Functions in the biosynthesis of branched-chain amino acids. Catalyzes the dehydration of (2R,3R)-2,3-dihydroxy-3-methylpentanoate (2,3-dihydroxy-3-methylvalerate) into 2-oxo-3-methylpentanoate (2-oxo-3-methylvalerate) and of (2R)-2,3-dihydroxy-3-methylbutanoate (2,3-dihydroxyisovalerate) into 2-oxo-3-methylbutanoate (2-oxoisovalerate), the penultimate precursor to L-isoleucine and L-valine, respectively.</text>
</comment>
<feature type="binding site" evidence="15">
    <location>
        <position position="81"/>
    </location>
    <ligand>
        <name>Mg(2+)</name>
        <dbReference type="ChEBI" id="CHEBI:18420"/>
    </ligand>
</feature>
<evidence type="ECO:0000256" key="3">
    <source>
        <dbReference type="ARBA" id="ARBA00022605"/>
    </source>
</evidence>
<accession>A0ABV4CCJ9</accession>
<evidence type="ECO:0000256" key="9">
    <source>
        <dbReference type="ARBA" id="ARBA00023239"/>
    </source>
</evidence>
<dbReference type="InterPro" id="IPR042096">
    <property type="entry name" value="Dihydro-acid_dehy_C"/>
</dbReference>
<evidence type="ECO:0000256" key="1">
    <source>
        <dbReference type="ARBA" id="ARBA00001946"/>
    </source>
</evidence>
<dbReference type="Proteomes" id="UP001564626">
    <property type="component" value="Unassembled WGS sequence"/>
</dbReference>
<keyword evidence="5 15" id="KW-0479">Metal-binding</keyword>
<keyword evidence="7 15" id="KW-0408">Iron</keyword>
<dbReference type="EMBL" id="JBGEHV010000006">
    <property type="protein sequence ID" value="MEY8038788.1"/>
    <property type="molecule type" value="Genomic_DNA"/>
</dbReference>
<reference evidence="18 19" key="1">
    <citation type="submission" date="2024-08" db="EMBL/GenBank/DDBJ databases">
        <title>Genome mining of Saccharopolyspora cebuensis PGLac3 from Nigerian medicinal plant.</title>
        <authorList>
            <person name="Ezeobiora C.E."/>
            <person name="Igbokwe N.H."/>
            <person name="Amin D.H."/>
            <person name="Mendie U.E."/>
        </authorList>
    </citation>
    <scope>NUCLEOTIDE SEQUENCE [LARGE SCALE GENOMIC DNA]</scope>
    <source>
        <strain evidence="18 19">PGLac3</strain>
    </source>
</reference>
<evidence type="ECO:0000256" key="8">
    <source>
        <dbReference type="ARBA" id="ARBA00023014"/>
    </source>
</evidence>
<dbReference type="HAMAP" id="MF_00012">
    <property type="entry name" value="IlvD"/>
    <property type="match status" value="1"/>
</dbReference>
<dbReference type="NCBIfam" id="TIGR00110">
    <property type="entry name" value="ilvD"/>
    <property type="match status" value="1"/>
</dbReference>
<evidence type="ECO:0000256" key="2">
    <source>
        <dbReference type="ARBA" id="ARBA00006486"/>
    </source>
</evidence>
<comment type="caution">
    <text evidence="15">Lacks conserved residue(s) required for the propagation of feature annotation.</text>
</comment>
<dbReference type="PANTHER" id="PTHR43661">
    <property type="entry name" value="D-XYLONATE DEHYDRATASE"/>
    <property type="match status" value="1"/>
</dbReference>
<keyword evidence="8 15" id="KW-0411">Iron-sulfur</keyword>
<gene>
    <name evidence="15 18" type="primary">ilvD</name>
    <name evidence="18" type="ORF">AB8O55_05210</name>
</gene>
<evidence type="ECO:0000259" key="17">
    <source>
        <dbReference type="Pfam" id="PF24877"/>
    </source>
</evidence>
<evidence type="ECO:0000256" key="14">
    <source>
        <dbReference type="ARBA" id="ARBA00029490"/>
    </source>
</evidence>
<name>A0ABV4CCJ9_9PSEU</name>